<evidence type="ECO:0000313" key="2">
    <source>
        <dbReference type="EMBL" id="CAI9915295.1"/>
    </source>
</evidence>
<dbReference type="EMBL" id="CAXDID020000362">
    <property type="protein sequence ID" value="CAL6082261.1"/>
    <property type="molecule type" value="Genomic_DNA"/>
</dbReference>
<sequence length="414" mass="49593">MEALKLAFDRIQFYFESQNIKFQLKEQEIEILKLKLLELQFYQNIDLAVHDKNDNPIEQQSAKIQKQIEQLKEINQKQTRELIEAKINESILQSNMKKYQFLSLENNQRQISQETENIIEMFKHQLQPSEISTQQEINTQQQFSYAEAIAKMKQNKEQNINFECFLDEQINKQQQSFKSICEQHLQTTLNNIKVYKSVNSKDEKINHETGQFEQQQSEQNQKMYEINLSEMYEHLVNEFNKLLAVKTQQLSFESSIDQFNQDGSLDKAFTKHLINQFEQKLYANKQLYDSQLQQIQQQNQSLIQQYQKQLKDCSQQFIQHQQQLQDYSQQLQECQQQLYSCKNEKQNIQVQAEQYSINLQYQTQCQQQLTNEISRITTEFNNKIYVQAEAENIEQIRQQQDIEIEIDLDISEEK</sequence>
<keyword evidence="1" id="KW-0175">Coiled coil</keyword>
<protein>
    <submittedName>
        <fullName evidence="3">Hypothetical_protein</fullName>
    </submittedName>
</protein>
<reference evidence="2" key="1">
    <citation type="submission" date="2023-06" db="EMBL/GenBank/DDBJ databases">
        <authorList>
            <person name="Kurt Z."/>
        </authorList>
    </citation>
    <scope>NUCLEOTIDE SEQUENCE</scope>
</reference>
<proteinExistence type="predicted"/>
<evidence type="ECO:0000313" key="3">
    <source>
        <dbReference type="EMBL" id="CAL6082261.1"/>
    </source>
</evidence>
<organism evidence="2">
    <name type="scientific">Hexamita inflata</name>
    <dbReference type="NCBI Taxonomy" id="28002"/>
    <lineage>
        <taxon>Eukaryota</taxon>
        <taxon>Metamonada</taxon>
        <taxon>Diplomonadida</taxon>
        <taxon>Hexamitidae</taxon>
        <taxon>Hexamitinae</taxon>
        <taxon>Hexamita</taxon>
    </lineage>
</organism>
<comment type="caution">
    <text evidence="2">The sequence shown here is derived from an EMBL/GenBank/DDBJ whole genome shotgun (WGS) entry which is preliminary data.</text>
</comment>
<dbReference type="AlphaFoldDB" id="A0AA86TE87"/>
<gene>
    <name evidence="2" type="ORF">HINF_LOCUS2940</name>
    <name evidence="3" type="ORF">HINF_LOCUS61053</name>
</gene>
<feature type="coiled-coil region" evidence="1">
    <location>
        <begin position="57"/>
        <end position="88"/>
    </location>
</feature>
<evidence type="ECO:0000256" key="1">
    <source>
        <dbReference type="SAM" id="Coils"/>
    </source>
</evidence>
<dbReference type="Proteomes" id="UP001642409">
    <property type="component" value="Unassembled WGS sequence"/>
</dbReference>
<name>A0AA86TE87_9EUKA</name>
<feature type="coiled-coil region" evidence="1">
    <location>
        <begin position="285"/>
        <end position="344"/>
    </location>
</feature>
<dbReference type="EMBL" id="CATOUU010000069">
    <property type="protein sequence ID" value="CAI9915295.1"/>
    <property type="molecule type" value="Genomic_DNA"/>
</dbReference>
<evidence type="ECO:0000313" key="4">
    <source>
        <dbReference type="Proteomes" id="UP001642409"/>
    </source>
</evidence>
<accession>A0AA86TE87</accession>
<keyword evidence="4" id="KW-1185">Reference proteome</keyword>
<reference evidence="3 4" key="2">
    <citation type="submission" date="2024-07" db="EMBL/GenBank/DDBJ databases">
        <authorList>
            <person name="Akdeniz Z."/>
        </authorList>
    </citation>
    <scope>NUCLEOTIDE SEQUENCE [LARGE SCALE GENOMIC DNA]</scope>
</reference>